<feature type="domain" description="Oxidoreductase molybdopterin-binding" evidence="3">
    <location>
        <begin position="270"/>
        <end position="420"/>
    </location>
</feature>
<dbReference type="PANTHER" id="PTHR19372:SF7">
    <property type="entry name" value="SULFITE OXIDASE, MITOCHONDRIAL"/>
    <property type="match status" value="1"/>
</dbReference>
<proteinExistence type="predicted"/>
<dbReference type="Gene3D" id="3.90.420.10">
    <property type="entry name" value="Oxidoreductase, molybdopterin-binding domain"/>
    <property type="match status" value="1"/>
</dbReference>
<keyword evidence="2" id="KW-0472">Membrane</keyword>
<accession>A0ABV7WHX4</accession>
<sequence length="545" mass="56010">MTTTEQHPPRAAGRGALAGLVSAALLLATATVVAALVGRGSDPFLAVGDMVVRLSPKALTRFAIDTFGSYDKLVLFVGIGVVLAVVAALAGAVATRRPAAGVVVPVLLVLAAAAAVLLGPGAGVLDLLPLLVGTLVGATAFVLLVGLARRGTRTATSTPDGSTPDGSGRAGSSPDGSASEGSFVATHGRPRASRRLFLGAAGGTAAAAAAMAALGRVVGTTADDAAASRAGLGLPPAGNTVPAVPAGAEVVEGATFRTANADFYRVDTALTVPREAADTWVVRVHGLVDRELELTWDRLTRTFDVVDREITMVCVSNPVGGTLAGNAVWRGVRLADVLAEAGVDPTADMVLSTSVDGWTASTPLAALVDSDDAMLAFGMNGEPLPFEHGFPVRMVVPGLYGYVSATKWVTDLEVTRFADDEAYWTPRGYAAEAPVKTASRIEVPESFAQLPAGTVVVAGTAWHPGLGVDAVEVRVDGGDWQPAQLGEVPGPTTWRQWRYEWAAEPGQHRLEVRATDADGEVQTEERAEIAPDGSTGWHSVVVTVA</sequence>
<evidence type="ECO:0000313" key="4">
    <source>
        <dbReference type="EMBL" id="MFC3688656.1"/>
    </source>
</evidence>
<comment type="caution">
    <text evidence="4">The sequence shown here is derived from an EMBL/GenBank/DDBJ whole genome shotgun (WGS) entry which is preliminary data.</text>
</comment>
<evidence type="ECO:0000256" key="1">
    <source>
        <dbReference type="SAM" id="MobiDB-lite"/>
    </source>
</evidence>
<dbReference type="SUPFAM" id="SSF81296">
    <property type="entry name" value="E set domains"/>
    <property type="match status" value="1"/>
</dbReference>
<evidence type="ECO:0000259" key="3">
    <source>
        <dbReference type="Pfam" id="PF00174"/>
    </source>
</evidence>
<evidence type="ECO:0000313" key="5">
    <source>
        <dbReference type="Proteomes" id="UP001595685"/>
    </source>
</evidence>
<keyword evidence="2" id="KW-1133">Transmembrane helix</keyword>
<dbReference type="PANTHER" id="PTHR19372">
    <property type="entry name" value="SULFITE REDUCTASE"/>
    <property type="match status" value="1"/>
</dbReference>
<feature type="transmembrane region" description="Helical" evidence="2">
    <location>
        <begin position="73"/>
        <end position="93"/>
    </location>
</feature>
<dbReference type="InterPro" id="IPR000572">
    <property type="entry name" value="OxRdtase_Mopterin-bd_dom"/>
</dbReference>
<dbReference type="Proteomes" id="UP001595685">
    <property type="component" value="Unassembled WGS sequence"/>
</dbReference>
<protein>
    <submittedName>
        <fullName evidence="4">Molybdopterin-dependent oxidoreductase</fullName>
    </submittedName>
</protein>
<feature type="region of interest" description="Disordered" evidence="1">
    <location>
        <begin position="153"/>
        <end position="187"/>
    </location>
</feature>
<dbReference type="SUPFAM" id="SSF56524">
    <property type="entry name" value="Oxidoreductase molybdopterin-binding domain"/>
    <property type="match status" value="1"/>
</dbReference>
<gene>
    <name evidence="4" type="ORF">ACFOLH_09915</name>
</gene>
<name>A0ABV7WHX4_9MICO</name>
<dbReference type="Gene3D" id="2.60.40.650">
    <property type="match status" value="1"/>
</dbReference>
<feature type="compositionally biased region" description="Polar residues" evidence="1">
    <location>
        <begin position="153"/>
        <end position="165"/>
    </location>
</feature>
<evidence type="ECO:0000256" key="2">
    <source>
        <dbReference type="SAM" id="Phobius"/>
    </source>
</evidence>
<organism evidence="4 5">
    <name type="scientific">Aquipuribacter hungaricus</name>
    <dbReference type="NCBI Taxonomy" id="545624"/>
    <lineage>
        <taxon>Bacteria</taxon>
        <taxon>Bacillati</taxon>
        <taxon>Actinomycetota</taxon>
        <taxon>Actinomycetes</taxon>
        <taxon>Micrococcales</taxon>
        <taxon>Intrasporangiaceae</taxon>
        <taxon>Aquipuribacter</taxon>
    </lineage>
</organism>
<dbReference type="RefSeq" id="WP_376983784.1">
    <property type="nucleotide sequence ID" value="NZ_JBHRWW010000005.1"/>
</dbReference>
<keyword evidence="5" id="KW-1185">Reference proteome</keyword>
<dbReference type="EMBL" id="JBHRWW010000005">
    <property type="protein sequence ID" value="MFC3688656.1"/>
    <property type="molecule type" value="Genomic_DNA"/>
</dbReference>
<feature type="transmembrane region" description="Helical" evidence="2">
    <location>
        <begin position="100"/>
        <end position="121"/>
    </location>
</feature>
<dbReference type="InterPro" id="IPR036374">
    <property type="entry name" value="OxRdtase_Mopterin-bd_sf"/>
</dbReference>
<dbReference type="Pfam" id="PF00174">
    <property type="entry name" value="Oxidored_molyb"/>
    <property type="match status" value="1"/>
</dbReference>
<feature type="transmembrane region" description="Helical" evidence="2">
    <location>
        <begin position="196"/>
        <end position="215"/>
    </location>
</feature>
<keyword evidence="2" id="KW-0812">Transmembrane</keyword>
<dbReference type="InterPro" id="IPR014756">
    <property type="entry name" value="Ig_E-set"/>
</dbReference>
<reference evidence="5" key="1">
    <citation type="journal article" date="2019" name="Int. J. Syst. Evol. Microbiol.">
        <title>The Global Catalogue of Microorganisms (GCM) 10K type strain sequencing project: providing services to taxonomists for standard genome sequencing and annotation.</title>
        <authorList>
            <consortium name="The Broad Institute Genomics Platform"/>
            <consortium name="The Broad Institute Genome Sequencing Center for Infectious Disease"/>
            <person name="Wu L."/>
            <person name="Ma J."/>
        </authorList>
    </citation>
    <scope>NUCLEOTIDE SEQUENCE [LARGE SCALE GENOMIC DNA]</scope>
    <source>
        <strain evidence="5">NCAIM B.02333</strain>
    </source>
</reference>
<feature type="transmembrane region" description="Helical" evidence="2">
    <location>
        <begin position="127"/>
        <end position="148"/>
    </location>
</feature>